<dbReference type="Proteomes" id="UP000838686">
    <property type="component" value="Unassembled WGS sequence"/>
</dbReference>
<evidence type="ECO:0000313" key="3">
    <source>
        <dbReference type="EMBL" id="CAH1209588.1"/>
    </source>
</evidence>
<evidence type="ECO:0000256" key="1">
    <source>
        <dbReference type="SAM" id="MobiDB-lite"/>
    </source>
</evidence>
<organism evidence="3 4">
    <name type="scientific">Paenibacillus plantiphilus</name>
    <dbReference type="NCBI Taxonomy" id="2905650"/>
    <lineage>
        <taxon>Bacteria</taxon>
        <taxon>Bacillati</taxon>
        <taxon>Bacillota</taxon>
        <taxon>Bacilli</taxon>
        <taxon>Bacillales</taxon>
        <taxon>Paenibacillaceae</taxon>
        <taxon>Paenibacillus</taxon>
    </lineage>
</organism>
<comment type="caution">
    <text evidence="3">The sequence shown here is derived from an EMBL/GenBank/DDBJ whole genome shotgun (WGS) entry which is preliminary data.</text>
</comment>
<proteinExistence type="predicted"/>
<keyword evidence="4" id="KW-1185">Reference proteome</keyword>
<evidence type="ECO:0000313" key="4">
    <source>
        <dbReference type="Proteomes" id="UP000838686"/>
    </source>
</evidence>
<gene>
    <name evidence="3" type="ORF">PAECIP111893_03067</name>
</gene>
<sequence>MAIMRKQAALGLMLVLLAGLLATCASNNNGASTSGNSDKDANKSTGETASPADLKEVTLKIFPRR</sequence>
<name>A0ABN8GKC4_9BACL</name>
<dbReference type="RefSeq" id="WP_236343429.1">
    <property type="nucleotide sequence ID" value="NZ_CAKMMF010000016.1"/>
</dbReference>
<feature type="signal peptide" evidence="2">
    <location>
        <begin position="1"/>
        <end position="27"/>
    </location>
</feature>
<reference evidence="3" key="1">
    <citation type="submission" date="2022-01" db="EMBL/GenBank/DDBJ databases">
        <authorList>
            <person name="Criscuolo A."/>
        </authorList>
    </citation>
    <scope>NUCLEOTIDE SEQUENCE</scope>
    <source>
        <strain evidence="3">CIP111893</strain>
    </source>
</reference>
<feature type="chain" id="PRO_5046808615" evidence="2">
    <location>
        <begin position="28"/>
        <end position="65"/>
    </location>
</feature>
<feature type="region of interest" description="Disordered" evidence="1">
    <location>
        <begin position="28"/>
        <end position="57"/>
    </location>
</feature>
<accession>A0ABN8GKC4</accession>
<evidence type="ECO:0000256" key="2">
    <source>
        <dbReference type="SAM" id="SignalP"/>
    </source>
</evidence>
<dbReference type="EMBL" id="CAKMMF010000016">
    <property type="protein sequence ID" value="CAH1209588.1"/>
    <property type="molecule type" value="Genomic_DNA"/>
</dbReference>
<protein>
    <submittedName>
        <fullName evidence="3">Uncharacterized protein</fullName>
    </submittedName>
</protein>
<keyword evidence="2" id="KW-0732">Signal</keyword>